<gene>
    <name evidence="1" type="ORF">HETIRDRAFT_315772</name>
</gene>
<accession>W4KA42</accession>
<dbReference type="HOGENOM" id="CLU_2886067_0_0_1"/>
<organism evidence="1 2">
    <name type="scientific">Heterobasidion irregulare (strain TC 32-1)</name>
    <dbReference type="NCBI Taxonomy" id="747525"/>
    <lineage>
        <taxon>Eukaryota</taxon>
        <taxon>Fungi</taxon>
        <taxon>Dikarya</taxon>
        <taxon>Basidiomycota</taxon>
        <taxon>Agaricomycotina</taxon>
        <taxon>Agaricomycetes</taxon>
        <taxon>Russulales</taxon>
        <taxon>Bondarzewiaceae</taxon>
        <taxon>Heterobasidion</taxon>
        <taxon>Heterobasidion annosum species complex</taxon>
    </lineage>
</organism>
<dbReference type="GeneID" id="20670257"/>
<sequence>MPVGAVSLPCKIFCIEEQYLASKRRVLNPFRHPSRQSKIRLDERMADPQQQRFPRMRRQLSNM</sequence>
<reference evidence="1 2" key="1">
    <citation type="journal article" date="2012" name="New Phytol.">
        <title>Insight into trade-off between wood decay and parasitism from the genome of a fungal forest pathogen.</title>
        <authorList>
            <person name="Olson A."/>
            <person name="Aerts A."/>
            <person name="Asiegbu F."/>
            <person name="Belbahri L."/>
            <person name="Bouzid O."/>
            <person name="Broberg A."/>
            <person name="Canback B."/>
            <person name="Coutinho P.M."/>
            <person name="Cullen D."/>
            <person name="Dalman K."/>
            <person name="Deflorio G."/>
            <person name="van Diepen L.T."/>
            <person name="Dunand C."/>
            <person name="Duplessis S."/>
            <person name="Durling M."/>
            <person name="Gonthier P."/>
            <person name="Grimwood J."/>
            <person name="Fossdal C.G."/>
            <person name="Hansson D."/>
            <person name="Henrissat B."/>
            <person name="Hietala A."/>
            <person name="Himmelstrand K."/>
            <person name="Hoffmeister D."/>
            <person name="Hogberg N."/>
            <person name="James T.Y."/>
            <person name="Karlsson M."/>
            <person name="Kohler A."/>
            <person name="Kues U."/>
            <person name="Lee Y.H."/>
            <person name="Lin Y.C."/>
            <person name="Lind M."/>
            <person name="Lindquist E."/>
            <person name="Lombard V."/>
            <person name="Lucas S."/>
            <person name="Lunden K."/>
            <person name="Morin E."/>
            <person name="Murat C."/>
            <person name="Park J."/>
            <person name="Raffaello T."/>
            <person name="Rouze P."/>
            <person name="Salamov A."/>
            <person name="Schmutz J."/>
            <person name="Solheim H."/>
            <person name="Stahlberg J."/>
            <person name="Velez H."/>
            <person name="de Vries R.P."/>
            <person name="Wiebenga A."/>
            <person name="Woodward S."/>
            <person name="Yakovlev I."/>
            <person name="Garbelotto M."/>
            <person name="Martin F."/>
            <person name="Grigoriev I.V."/>
            <person name="Stenlid J."/>
        </authorList>
    </citation>
    <scope>NUCLEOTIDE SEQUENCE [LARGE SCALE GENOMIC DNA]</scope>
    <source>
        <strain evidence="1 2">TC 32-1</strain>
    </source>
</reference>
<keyword evidence="2" id="KW-1185">Reference proteome</keyword>
<dbReference type="RefSeq" id="XP_009544990.1">
    <property type="nucleotide sequence ID" value="XM_009546695.1"/>
</dbReference>
<dbReference type="EMBL" id="KI925457">
    <property type="protein sequence ID" value="ETW82648.1"/>
    <property type="molecule type" value="Genomic_DNA"/>
</dbReference>
<evidence type="ECO:0000313" key="1">
    <source>
        <dbReference type="EMBL" id="ETW82648.1"/>
    </source>
</evidence>
<evidence type="ECO:0000313" key="2">
    <source>
        <dbReference type="Proteomes" id="UP000030671"/>
    </source>
</evidence>
<dbReference type="InParanoid" id="W4KA42"/>
<name>W4KA42_HETIT</name>
<dbReference type="Proteomes" id="UP000030671">
    <property type="component" value="Unassembled WGS sequence"/>
</dbReference>
<dbReference type="KEGG" id="hir:HETIRDRAFT_315772"/>
<dbReference type="AlphaFoldDB" id="W4KA42"/>
<proteinExistence type="predicted"/>
<protein>
    <submittedName>
        <fullName evidence="1">Uncharacterized protein</fullName>
    </submittedName>
</protein>